<protein>
    <recommendedName>
        <fullName evidence="1">tRNA selenocysteine 1-associated protein 1 C-terminal domain-containing protein</fullName>
    </recommendedName>
</protein>
<dbReference type="PANTHER" id="PTHR37457">
    <property type="entry name" value="TRNA SELENOCYSTEINE 1-ASSOCIATED PROTEIN 1-RELATED"/>
    <property type="match status" value="1"/>
</dbReference>
<dbReference type="InterPro" id="IPR040434">
    <property type="entry name" value="TSAP1"/>
</dbReference>
<proteinExistence type="predicted"/>
<organism evidence="2 3">
    <name type="scientific">Geotrypetes seraphini</name>
    <name type="common">Gaboon caecilian</name>
    <name type="synonym">Caecilia seraphini</name>
    <dbReference type="NCBI Taxonomy" id="260995"/>
    <lineage>
        <taxon>Eukaryota</taxon>
        <taxon>Metazoa</taxon>
        <taxon>Chordata</taxon>
        <taxon>Craniata</taxon>
        <taxon>Vertebrata</taxon>
        <taxon>Euteleostomi</taxon>
        <taxon>Amphibia</taxon>
        <taxon>Gymnophiona</taxon>
        <taxon>Geotrypetes</taxon>
    </lineage>
</organism>
<evidence type="ECO:0000313" key="2">
    <source>
        <dbReference type="Proteomes" id="UP000515159"/>
    </source>
</evidence>
<name>A0A6P8QRB7_GEOSA</name>
<evidence type="ECO:0000313" key="3">
    <source>
        <dbReference type="RefSeq" id="XP_033790103.1"/>
    </source>
</evidence>
<evidence type="ECO:0000259" key="1">
    <source>
        <dbReference type="Pfam" id="PF17654"/>
    </source>
</evidence>
<dbReference type="Pfam" id="PF17654">
    <property type="entry name" value="Trnau1ap"/>
    <property type="match status" value="1"/>
</dbReference>
<dbReference type="OrthoDB" id="446113at2759"/>
<keyword evidence="2" id="KW-1185">Reference proteome</keyword>
<dbReference type="RefSeq" id="XP_033790103.1">
    <property type="nucleotide sequence ID" value="XM_033934212.1"/>
</dbReference>
<gene>
    <name evidence="3" type="primary">C2H6orf52</name>
</gene>
<sequence>MAGSSNAVGFALSQQSLYYLFWQSRWEEFLNQVPNQNQCYEPYNYYSNWGYNCLANYSSCGFMPCGIALNPSPAPEEMSAWPSPFSQETWISIASDAQEPVIGYIRSRKHVRESMGRWMIKEQNWHSGRIRPVEEIELFALVFTEDVRDLHEPEMVFKDPDIYLNVEELNGILVARSEDLYDSLISCQWQPLDSVTSKIPTAG</sequence>
<accession>A0A6P8QRB7</accession>
<dbReference type="KEGG" id="gsh:117355520"/>
<dbReference type="AlphaFoldDB" id="A0A6P8QRB7"/>
<dbReference type="Proteomes" id="UP000515159">
    <property type="component" value="Chromosome 2"/>
</dbReference>
<feature type="domain" description="tRNA selenocysteine 1-associated protein 1 C-terminal" evidence="1">
    <location>
        <begin position="35"/>
        <end position="200"/>
    </location>
</feature>
<dbReference type="PANTHER" id="PTHR37457:SF1">
    <property type="entry name" value="SIMILAR TO HUMAN CHROMOSOME 6 OPEN READING FRAME 52"/>
    <property type="match status" value="1"/>
</dbReference>
<dbReference type="InterPro" id="IPR041085">
    <property type="entry name" value="TSAP1_C"/>
</dbReference>
<reference evidence="3" key="1">
    <citation type="submission" date="2025-08" db="UniProtKB">
        <authorList>
            <consortium name="RefSeq"/>
        </authorList>
    </citation>
    <scope>IDENTIFICATION</scope>
</reference>
<dbReference type="CTD" id="420849"/>
<dbReference type="InParanoid" id="A0A6P8QRB7"/>
<dbReference type="GeneID" id="117355520"/>